<dbReference type="AlphaFoldDB" id="A0AAE3QJ47"/>
<proteinExistence type="predicted"/>
<reference evidence="1" key="1">
    <citation type="submission" date="2023-05" db="EMBL/GenBank/DDBJ databases">
        <authorList>
            <person name="Zhang X."/>
        </authorList>
    </citation>
    <scope>NUCLEOTIDE SEQUENCE</scope>
    <source>
        <strain evidence="1">YF14B1</strain>
    </source>
</reference>
<name>A0AAE3QJ47_9BACT</name>
<dbReference type="Proteomes" id="UP001241110">
    <property type="component" value="Unassembled WGS sequence"/>
</dbReference>
<evidence type="ECO:0000313" key="1">
    <source>
        <dbReference type="EMBL" id="MDJ1480282.1"/>
    </source>
</evidence>
<accession>A0AAE3QJ47</accession>
<evidence type="ECO:0000313" key="2">
    <source>
        <dbReference type="Proteomes" id="UP001241110"/>
    </source>
</evidence>
<comment type="caution">
    <text evidence="1">The sequence shown here is derived from an EMBL/GenBank/DDBJ whole genome shotgun (WGS) entry which is preliminary data.</text>
</comment>
<sequence>MLYLFKTTKELKPFVNININTNIDSLKPEMAWAQRSYITKYLGTDQYEALVTAYNEDTLTDDDKALLDKIQPALANLTIAHFVTTGQVSISDLGIQIKSDSNTKTAFQWQKEEVSREMFGRGFNLLEDVLRFLESKKDVYTLWRDQAYTVFKEFLINDAVTFSTHYQIQDSRRLFLAMRPAMKKVEIFTISQAITKGLFDKLKAKIKDDSINSNTESDTKYKQLLELLQPAVANLTISRSLLELPIVIQQDTIFLNEIAATEGKTEKVPAVDAIAQLRDQTYNDGMLYLDLSVAWLKENATATLFEDFYAKQQLATGANTEQVGKFIYGGF</sequence>
<dbReference type="EMBL" id="JASJOS010000003">
    <property type="protein sequence ID" value="MDJ1480282.1"/>
    <property type="molecule type" value="Genomic_DNA"/>
</dbReference>
<dbReference type="Pfam" id="PF20459">
    <property type="entry name" value="DUF6712"/>
    <property type="match status" value="2"/>
</dbReference>
<protein>
    <submittedName>
        <fullName evidence="1">Uncharacterized protein</fullName>
    </submittedName>
</protein>
<dbReference type="InterPro" id="IPR046558">
    <property type="entry name" value="DUF6712"/>
</dbReference>
<gene>
    <name evidence="1" type="ORF">QNI16_07285</name>
</gene>
<organism evidence="1 2">
    <name type="scientific">Xanthocytophaga flava</name>
    <dbReference type="NCBI Taxonomy" id="3048013"/>
    <lineage>
        <taxon>Bacteria</taxon>
        <taxon>Pseudomonadati</taxon>
        <taxon>Bacteroidota</taxon>
        <taxon>Cytophagia</taxon>
        <taxon>Cytophagales</taxon>
        <taxon>Rhodocytophagaceae</taxon>
        <taxon>Xanthocytophaga</taxon>
    </lineage>
</organism>
<dbReference type="RefSeq" id="WP_313976854.1">
    <property type="nucleotide sequence ID" value="NZ_JASJOS010000003.1"/>
</dbReference>